<sequence length="188" mass="22490">MDTIEYKNLCKLDHQRSEVFDFSREKTHDSEKAMFIYKNIEKMDIIERQKMLFNLLSEKRITGDLMKYELKYLTLGIVIDNFDEFANFVAEILKRYHMKAGGFVCEDTEWTLHRNGSGKYPLKENEVIFENSLKRVHQYDSNIGAYIDDLIVFFRRHATPTLSVSYRLLDTTDDIYWMIFKIKKLINK</sequence>
<dbReference type="EMBL" id="MK072402">
    <property type="protein sequence ID" value="AYV84265.1"/>
    <property type="molecule type" value="Genomic_DNA"/>
</dbReference>
<organism evidence="1">
    <name type="scientific">Hyperionvirus sp</name>
    <dbReference type="NCBI Taxonomy" id="2487770"/>
    <lineage>
        <taxon>Viruses</taxon>
        <taxon>Varidnaviria</taxon>
        <taxon>Bamfordvirae</taxon>
        <taxon>Nucleocytoviricota</taxon>
        <taxon>Megaviricetes</taxon>
        <taxon>Imitervirales</taxon>
        <taxon>Mimiviridae</taxon>
        <taxon>Klosneuvirinae</taxon>
    </lineage>
</organism>
<proteinExistence type="predicted"/>
<gene>
    <name evidence="1" type="ORF">Hyperionvirus20_43</name>
</gene>
<reference evidence="1" key="1">
    <citation type="submission" date="2018-10" db="EMBL/GenBank/DDBJ databases">
        <title>Hidden diversity of soil giant viruses.</title>
        <authorList>
            <person name="Schulz F."/>
            <person name="Alteio L."/>
            <person name="Goudeau D."/>
            <person name="Ryan E.M."/>
            <person name="Malmstrom R.R."/>
            <person name="Blanchard J."/>
            <person name="Woyke T."/>
        </authorList>
    </citation>
    <scope>NUCLEOTIDE SEQUENCE</scope>
    <source>
        <strain evidence="1">HYV1</strain>
    </source>
</reference>
<evidence type="ECO:0000313" key="1">
    <source>
        <dbReference type="EMBL" id="AYV84265.1"/>
    </source>
</evidence>
<accession>A0A3G5AAJ6</accession>
<protein>
    <submittedName>
        <fullName evidence="1">Uncharacterized protein</fullName>
    </submittedName>
</protein>
<name>A0A3G5AAJ6_9VIRU</name>